<dbReference type="AlphaFoldDB" id="A0A8T7M5V2"/>
<accession>A0A8T7M5V2</accession>
<dbReference type="InterPro" id="IPR052573">
    <property type="entry name" value="DnaJ_C_subfamily_28"/>
</dbReference>
<dbReference type="InterPro" id="IPR018961">
    <property type="entry name" value="DnaJ_homolog_subfam-C_membr-28"/>
</dbReference>
<name>A0A8T7M5V2_9CHLR</name>
<dbReference type="Proteomes" id="UP000521676">
    <property type="component" value="Unassembled WGS sequence"/>
</dbReference>
<dbReference type="Pfam" id="PF09350">
    <property type="entry name" value="DJC28_CD"/>
    <property type="match status" value="1"/>
</dbReference>
<dbReference type="EMBL" id="JACATZ010000003">
    <property type="protein sequence ID" value="NWJ47497.1"/>
    <property type="molecule type" value="Genomic_DNA"/>
</dbReference>
<keyword evidence="5" id="KW-1185">Reference proteome</keyword>
<evidence type="ECO:0000313" key="3">
    <source>
        <dbReference type="EMBL" id="WJW69409.1"/>
    </source>
</evidence>
<evidence type="ECO:0000313" key="4">
    <source>
        <dbReference type="Proteomes" id="UP000521676"/>
    </source>
</evidence>
<gene>
    <name evidence="2" type="ORF">HXX08_16680</name>
    <name evidence="3" type="ORF">OZ401_003017</name>
</gene>
<dbReference type="EMBL" id="CP128400">
    <property type="protein sequence ID" value="WJW69409.1"/>
    <property type="molecule type" value="Genomic_DNA"/>
</dbReference>
<evidence type="ECO:0000259" key="1">
    <source>
        <dbReference type="Pfam" id="PF09350"/>
    </source>
</evidence>
<evidence type="ECO:0000313" key="5">
    <source>
        <dbReference type="Proteomes" id="UP001431572"/>
    </source>
</evidence>
<protein>
    <submittedName>
        <fullName evidence="2">DUF1992 domain-containing protein</fullName>
    </submittedName>
</protein>
<reference evidence="2 4" key="1">
    <citation type="submission" date="2020-06" db="EMBL/GenBank/DDBJ databases">
        <title>Anoxygenic phototrophic Chloroflexota member uses a Type I reaction center.</title>
        <authorList>
            <person name="Tsuji J.M."/>
            <person name="Shaw N.A."/>
            <person name="Nagashima S."/>
            <person name="Venkiteswaran J."/>
            <person name="Schiff S.L."/>
            <person name="Hanada S."/>
            <person name="Tank M."/>
            <person name="Neufeld J.D."/>
        </authorList>
    </citation>
    <scope>NUCLEOTIDE SEQUENCE [LARGE SCALE GENOMIC DNA]</scope>
    <source>
        <strain evidence="2">L227-S17</strain>
    </source>
</reference>
<sequence length="167" mass="19897">MGLSNHEIYIERLIREAQEQGKFVNLAGQGMPQRIEDQNPYLADEWRMAFKVLENGGYSPPWIEMDKELENDLERTYRDRLEHLRWLRRRLADIKSGPIQYFARDMRRLHSSHQHFLRAHAEKIRELNSKIERFNSICPVVSLQKKIMIVDELIRQFDLACPAIPLL</sequence>
<dbReference type="Proteomes" id="UP001431572">
    <property type="component" value="Chromosome 2"/>
</dbReference>
<dbReference type="PANTHER" id="PTHR39158">
    <property type="entry name" value="OS08G0560600 PROTEIN"/>
    <property type="match status" value="1"/>
</dbReference>
<organism evidence="2 4">
    <name type="scientific">Candidatus Chlorohelix allophototropha</name>
    <dbReference type="NCBI Taxonomy" id="3003348"/>
    <lineage>
        <taxon>Bacteria</taxon>
        <taxon>Bacillati</taxon>
        <taxon>Chloroflexota</taxon>
        <taxon>Chloroflexia</taxon>
        <taxon>Candidatus Chloroheliales</taxon>
        <taxon>Candidatus Chloroheliaceae</taxon>
        <taxon>Candidatus Chlorohelix</taxon>
    </lineage>
</organism>
<proteinExistence type="predicted"/>
<reference evidence="3" key="2">
    <citation type="journal article" date="2024" name="Nature">
        <title>Anoxygenic phototroph of the Chloroflexota uses a type I reaction centre.</title>
        <authorList>
            <person name="Tsuji J.M."/>
            <person name="Shaw N.A."/>
            <person name="Nagashima S."/>
            <person name="Venkiteswaran J.J."/>
            <person name="Schiff S.L."/>
            <person name="Watanabe T."/>
            <person name="Fukui M."/>
            <person name="Hanada S."/>
            <person name="Tank M."/>
            <person name="Neufeld J.D."/>
        </authorList>
    </citation>
    <scope>NUCLEOTIDE SEQUENCE</scope>
    <source>
        <strain evidence="3">L227-S17</strain>
    </source>
</reference>
<evidence type="ECO:0000313" key="2">
    <source>
        <dbReference type="EMBL" id="NWJ47497.1"/>
    </source>
</evidence>
<dbReference type="PANTHER" id="PTHR39158:SF1">
    <property type="entry name" value="DNAJ HOMOLOG SUBFAMILY C MEMBER 28"/>
    <property type="match status" value="1"/>
</dbReference>
<feature type="domain" description="DnaJ homologue subfamily C member 28 conserved" evidence="1">
    <location>
        <begin position="10"/>
        <end position="74"/>
    </location>
</feature>
<dbReference type="RefSeq" id="WP_341471296.1">
    <property type="nucleotide sequence ID" value="NZ_CP128400.1"/>
</dbReference>